<evidence type="ECO:0000313" key="1">
    <source>
        <dbReference type="EMBL" id="CAE7757101.1"/>
    </source>
</evidence>
<dbReference type="Proteomes" id="UP000649617">
    <property type="component" value="Unassembled WGS sequence"/>
</dbReference>
<dbReference type="EMBL" id="CAJNIZ010046806">
    <property type="protein sequence ID" value="CAE7757101.1"/>
    <property type="molecule type" value="Genomic_DNA"/>
</dbReference>
<accession>A0A812XWQ0</accession>
<gene>
    <name evidence="1" type="primary">PLSCR2</name>
    <name evidence="1" type="ORF">SPIL2461_LOCUS22027</name>
</gene>
<dbReference type="OrthoDB" id="432094at2759"/>
<name>A0A812XWQ0_SYMPI</name>
<protein>
    <submittedName>
        <fullName evidence="1">PLSCR2 protein</fullName>
    </submittedName>
</protein>
<proteinExistence type="predicted"/>
<organism evidence="1 2">
    <name type="scientific">Symbiodinium pilosum</name>
    <name type="common">Dinoflagellate</name>
    <dbReference type="NCBI Taxonomy" id="2952"/>
    <lineage>
        <taxon>Eukaryota</taxon>
        <taxon>Sar</taxon>
        <taxon>Alveolata</taxon>
        <taxon>Dinophyceae</taxon>
        <taxon>Suessiales</taxon>
        <taxon>Symbiodiniaceae</taxon>
        <taxon>Symbiodinium</taxon>
    </lineage>
</organism>
<evidence type="ECO:0000313" key="2">
    <source>
        <dbReference type="Proteomes" id="UP000649617"/>
    </source>
</evidence>
<feature type="non-terminal residue" evidence="1">
    <location>
        <position position="173"/>
    </location>
</feature>
<reference evidence="1" key="1">
    <citation type="submission" date="2021-02" db="EMBL/GenBank/DDBJ databases">
        <authorList>
            <person name="Dougan E. K."/>
            <person name="Rhodes N."/>
            <person name="Thang M."/>
            <person name="Chan C."/>
        </authorList>
    </citation>
    <scope>NUCLEOTIDE SEQUENCE</scope>
</reference>
<dbReference type="AlphaFoldDB" id="A0A812XWQ0"/>
<keyword evidence="2" id="KW-1185">Reference proteome</keyword>
<sequence>DVDENDVRLWEAREALLVLLQGFRRRNLEPKPEILANLLHNAALLSVRDSHWFILCQRLMVPSSAHPKRAPHSMAPSPAEAFMEVLSEADLAKTTLALARLSLPQLVDGASLFSRAAALVRQPAAAVAVLEAAAIFALTERRPQDLTPAALSPLVQAVHEGRRRLSDVEQPEE</sequence>
<comment type="caution">
    <text evidence="1">The sequence shown here is derived from an EMBL/GenBank/DDBJ whole genome shotgun (WGS) entry which is preliminary data.</text>
</comment>
<feature type="non-terminal residue" evidence="1">
    <location>
        <position position="1"/>
    </location>
</feature>